<evidence type="ECO:0000313" key="2">
    <source>
        <dbReference type="EMBL" id="KAK0661338.1"/>
    </source>
</evidence>
<feature type="region of interest" description="Disordered" evidence="1">
    <location>
        <begin position="32"/>
        <end position="76"/>
    </location>
</feature>
<accession>A0AA39YZE2</accession>
<name>A0AA39YZE2_9PEZI</name>
<sequence length="107" mass="12343">MQHDAPAQAVPSRKKSGKAISALKKLKAKLKRTFGRRHSDKTPSAHQPVGHRHPTEDEKRRRFNERRQHQLHQQRSALLPLNKSLVVQSPASIPTCYRVLDWLETLE</sequence>
<dbReference type="AlphaFoldDB" id="A0AA39YZE2"/>
<keyword evidence="3" id="KW-1185">Reference proteome</keyword>
<gene>
    <name evidence="2" type="ORF">DIS24_g2547</name>
</gene>
<evidence type="ECO:0000313" key="3">
    <source>
        <dbReference type="Proteomes" id="UP001175001"/>
    </source>
</evidence>
<reference evidence="2" key="1">
    <citation type="submission" date="2023-06" db="EMBL/GenBank/DDBJ databases">
        <title>Multi-omics analyses reveal the molecular pathogenesis toolkit of Lasiodiplodia hormozganensis, a cross-kingdom pathogen.</title>
        <authorList>
            <person name="Felix C."/>
            <person name="Meneses R."/>
            <person name="Goncalves M.F.M."/>
            <person name="Tilleman L."/>
            <person name="Duarte A.S."/>
            <person name="Jorrin-Novo J.V."/>
            <person name="Van De Peer Y."/>
            <person name="Deforce D."/>
            <person name="Van Nieuwerburgh F."/>
            <person name="Esteves A.C."/>
            <person name="Alves A."/>
        </authorList>
    </citation>
    <scope>NUCLEOTIDE SEQUENCE</scope>
    <source>
        <strain evidence="2">CBS 339.90</strain>
    </source>
</reference>
<evidence type="ECO:0000256" key="1">
    <source>
        <dbReference type="SAM" id="MobiDB-lite"/>
    </source>
</evidence>
<comment type="caution">
    <text evidence="2">The sequence shown here is derived from an EMBL/GenBank/DDBJ whole genome shotgun (WGS) entry which is preliminary data.</text>
</comment>
<dbReference type="EMBL" id="JAUJDW010000008">
    <property type="protein sequence ID" value="KAK0661338.1"/>
    <property type="molecule type" value="Genomic_DNA"/>
</dbReference>
<organism evidence="2 3">
    <name type="scientific">Lasiodiplodia hormozganensis</name>
    <dbReference type="NCBI Taxonomy" id="869390"/>
    <lineage>
        <taxon>Eukaryota</taxon>
        <taxon>Fungi</taxon>
        <taxon>Dikarya</taxon>
        <taxon>Ascomycota</taxon>
        <taxon>Pezizomycotina</taxon>
        <taxon>Dothideomycetes</taxon>
        <taxon>Dothideomycetes incertae sedis</taxon>
        <taxon>Botryosphaeriales</taxon>
        <taxon>Botryosphaeriaceae</taxon>
        <taxon>Lasiodiplodia</taxon>
    </lineage>
</organism>
<feature type="compositionally biased region" description="Basic and acidic residues" evidence="1">
    <location>
        <begin position="53"/>
        <end position="68"/>
    </location>
</feature>
<proteinExistence type="predicted"/>
<dbReference type="Proteomes" id="UP001175001">
    <property type="component" value="Unassembled WGS sequence"/>
</dbReference>
<protein>
    <submittedName>
        <fullName evidence="2">Uncharacterized protein</fullName>
    </submittedName>
</protein>